<protein>
    <submittedName>
        <fullName evidence="4">Uncharacterized protein LOC107427134</fullName>
    </submittedName>
</protein>
<feature type="coiled-coil region" evidence="1">
    <location>
        <begin position="148"/>
        <end position="175"/>
    </location>
</feature>
<feature type="compositionally biased region" description="Basic and acidic residues" evidence="2">
    <location>
        <begin position="520"/>
        <end position="542"/>
    </location>
</feature>
<accession>A0A6P4B3I5</accession>
<gene>
    <name evidence="4" type="primary">LOC107427134</name>
</gene>
<feature type="region of interest" description="Disordered" evidence="2">
    <location>
        <begin position="520"/>
        <end position="584"/>
    </location>
</feature>
<dbReference type="KEGG" id="zju:107427134"/>
<organism evidence="3 4">
    <name type="scientific">Ziziphus jujuba</name>
    <name type="common">Chinese jujube</name>
    <name type="synonym">Ziziphus sativa</name>
    <dbReference type="NCBI Taxonomy" id="326968"/>
    <lineage>
        <taxon>Eukaryota</taxon>
        <taxon>Viridiplantae</taxon>
        <taxon>Streptophyta</taxon>
        <taxon>Embryophyta</taxon>
        <taxon>Tracheophyta</taxon>
        <taxon>Spermatophyta</taxon>
        <taxon>Magnoliopsida</taxon>
        <taxon>eudicotyledons</taxon>
        <taxon>Gunneridae</taxon>
        <taxon>Pentapetalae</taxon>
        <taxon>rosids</taxon>
        <taxon>fabids</taxon>
        <taxon>Rosales</taxon>
        <taxon>Rhamnaceae</taxon>
        <taxon>Paliureae</taxon>
        <taxon>Ziziphus</taxon>
    </lineage>
</organism>
<keyword evidence="1" id="KW-0175">Coiled coil</keyword>
<dbReference type="RefSeq" id="XP_015892968.3">
    <property type="nucleotide sequence ID" value="XM_016037482.4"/>
</dbReference>
<name>A0A6P4B3I5_ZIZJJ</name>
<dbReference type="PANTHER" id="PTHR36325:SF1">
    <property type="entry name" value="MYOSIN-2 HEAVY CHAIN-LIKE PROTEIN"/>
    <property type="match status" value="1"/>
</dbReference>
<dbReference type="PANTHER" id="PTHR36325">
    <property type="entry name" value="MYOSIN-2 HEAVY CHAIN-LIKE PROTEIN"/>
    <property type="match status" value="1"/>
</dbReference>
<evidence type="ECO:0000313" key="3">
    <source>
        <dbReference type="Proteomes" id="UP001652623"/>
    </source>
</evidence>
<dbReference type="AlphaFoldDB" id="A0A6P4B3I5"/>
<evidence type="ECO:0000256" key="2">
    <source>
        <dbReference type="SAM" id="MobiDB-lite"/>
    </source>
</evidence>
<feature type="region of interest" description="Disordered" evidence="2">
    <location>
        <begin position="686"/>
        <end position="705"/>
    </location>
</feature>
<evidence type="ECO:0000256" key="1">
    <source>
        <dbReference type="SAM" id="Coils"/>
    </source>
</evidence>
<reference evidence="4" key="1">
    <citation type="submission" date="2025-08" db="UniProtKB">
        <authorList>
            <consortium name="RefSeq"/>
        </authorList>
    </citation>
    <scope>IDENTIFICATION</scope>
    <source>
        <tissue evidence="4">Seedling</tissue>
    </source>
</reference>
<dbReference type="FunCoup" id="A0A6P4B3I5">
    <property type="interactions" value="272"/>
</dbReference>
<sequence>MDLGCLDLGCISMSDHKFTADTERKGNDSSESLTATSKIGKTKSLKETGQSALNSLNKFTSQIKKPSHRKGSPLNWFPRKKVDSYLERKIKMLQEVDGMNLTLDETLGDSNPHYSRVLREKMAAREAAHKAMEAQKAALVEASWCRILKASRIQCKEAETQLVKAEQTAAEAFEAARAIGVIMYDKPNCPRKPSHVESSSMNRGSTSHAVTASFESAFEVDKEVAAAVRTALIRLSNCSSFNKDEFKALLRKISQNPDIGDKNQELCDFVPSECESESGSELETVSQKDGSISQDLECNMPVTEVRQRKNRRRQSFEKLNMTKLVDMMLERLRCLQEDELSSLATIVATCGLNAALAEVENSKLHDPGSTVDHTCKSSLDFPHGAGKLECSKDGQMRRKQTEPELPSLDKFLVKHMTKLEREVQEARKSRRNECNNETAEQKVDLGNNEVSSESIPELGSILLKNSSKLEKEIEAAKRNFGKNLEGAPNGSVGHMKKDVSEIPSLDKFLVKHVSRLEKEVQEARNKRKNDPHEEGKETKREEEENPAASQENSSSCSDEGLKGKENVDINKKGEINAKKSRDSLDNILVKQVHKLEREKMQALAMGNNHGYKNLQKKPAATECESLDKVLVKHVSRLEKEKMSQGSVEESLKVNRKNTNMHMETNEEGGLDQILVKHKSRLEREKLFAAQQPENQMKHSLTRREARERELQEIWGGLSLGNSMKPHLSKLERDKAAWIKAEKEERSQATG</sequence>
<dbReference type="GeneID" id="107427134"/>
<proteinExistence type="predicted"/>
<keyword evidence="3" id="KW-1185">Reference proteome</keyword>
<feature type="compositionally biased region" description="Basic and acidic residues" evidence="2">
    <location>
        <begin position="559"/>
        <end position="584"/>
    </location>
</feature>
<feature type="compositionally biased region" description="Basic and acidic residues" evidence="2">
    <location>
        <begin position="425"/>
        <end position="443"/>
    </location>
</feature>
<feature type="region of interest" description="Disordered" evidence="2">
    <location>
        <begin position="425"/>
        <end position="451"/>
    </location>
</feature>
<feature type="compositionally biased region" description="Polar residues" evidence="2">
    <location>
        <begin position="547"/>
        <end position="557"/>
    </location>
</feature>
<evidence type="ECO:0000313" key="4">
    <source>
        <dbReference type="RefSeq" id="XP_015892968.3"/>
    </source>
</evidence>
<dbReference type="InParanoid" id="A0A6P4B3I5"/>
<dbReference type="Proteomes" id="UP001652623">
    <property type="component" value="Chromosome 9"/>
</dbReference>
<feature type="region of interest" description="Disordered" evidence="2">
    <location>
        <begin position="637"/>
        <end position="672"/>
    </location>
</feature>